<keyword evidence="2" id="KW-1185">Reference proteome</keyword>
<dbReference type="InterPro" id="IPR045459">
    <property type="entry name" value="DUF5908"/>
</dbReference>
<comment type="caution">
    <text evidence="1">The sequence shown here is derived from an EMBL/GenBank/DDBJ whole genome shotgun (WGS) entry which is preliminary data.</text>
</comment>
<dbReference type="Proteomes" id="UP001273531">
    <property type="component" value="Unassembled WGS sequence"/>
</dbReference>
<name>A0ABU3Y1X8_9SPHN</name>
<evidence type="ECO:0000313" key="1">
    <source>
        <dbReference type="EMBL" id="MDV3455389.1"/>
    </source>
</evidence>
<dbReference type="Pfam" id="PF19265">
    <property type="entry name" value="DUF5908"/>
    <property type="match status" value="1"/>
</dbReference>
<accession>A0ABU3Y1X8</accession>
<gene>
    <name evidence="1" type="ORF">RZN05_00215</name>
</gene>
<dbReference type="EMBL" id="JAWJEJ010000001">
    <property type="protein sequence ID" value="MDV3455389.1"/>
    <property type="molecule type" value="Genomic_DNA"/>
</dbReference>
<proteinExistence type="predicted"/>
<protein>
    <submittedName>
        <fullName evidence="1">DUF5908 family protein</fullName>
    </submittedName>
</protein>
<sequence>MPIEVRELVIRAIAEGAAAERDEEQAPVFDADARALLVRDCVAEVMRQLRRAQEP</sequence>
<dbReference type="RefSeq" id="WP_317224613.1">
    <property type="nucleotide sequence ID" value="NZ_JAWJEJ010000001.1"/>
</dbReference>
<reference evidence="1 2" key="1">
    <citation type="submission" date="2023-10" db="EMBL/GenBank/DDBJ databases">
        <title>Sphingomonas sp. HF-S4 16S ribosomal RNA gene Genome sequencing and assembly.</title>
        <authorList>
            <person name="Lee H."/>
        </authorList>
    </citation>
    <scope>NUCLEOTIDE SEQUENCE [LARGE SCALE GENOMIC DNA]</scope>
    <source>
        <strain evidence="1 2">HF-S4</strain>
    </source>
</reference>
<organism evidence="1 2">
    <name type="scientific">Sphingomonas agrestis</name>
    <dbReference type="NCBI Taxonomy" id="3080540"/>
    <lineage>
        <taxon>Bacteria</taxon>
        <taxon>Pseudomonadati</taxon>
        <taxon>Pseudomonadota</taxon>
        <taxon>Alphaproteobacteria</taxon>
        <taxon>Sphingomonadales</taxon>
        <taxon>Sphingomonadaceae</taxon>
        <taxon>Sphingomonas</taxon>
    </lineage>
</organism>
<evidence type="ECO:0000313" key="2">
    <source>
        <dbReference type="Proteomes" id="UP001273531"/>
    </source>
</evidence>